<dbReference type="Proteomes" id="UP000034164">
    <property type="component" value="Unassembled WGS sequence"/>
</dbReference>
<dbReference type="EMBL" id="LCZI01000383">
    <property type="protein sequence ID" value="KKZ66869.1"/>
    <property type="molecule type" value="Genomic_DNA"/>
</dbReference>
<protein>
    <submittedName>
        <fullName evidence="1">Uncharacterized protein</fullName>
    </submittedName>
</protein>
<dbReference type="AlphaFoldDB" id="A0A0G2J5M4"/>
<evidence type="ECO:0000313" key="1">
    <source>
        <dbReference type="EMBL" id="KKZ66869.1"/>
    </source>
</evidence>
<dbReference type="VEuPathDB" id="FungiDB:EMCG_07475"/>
<reference evidence="2" key="1">
    <citation type="journal article" date="2015" name="PLoS Genet.">
        <title>The dynamic genome and transcriptome of the human fungal pathogen Blastomyces and close relative Emmonsia.</title>
        <authorList>
            <person name="Munoz J.F."/>
            <person name="Gauthier G.M."/>
            <person name="Desjardins C.A."/>
            <person name="Gallo J.E."/>
            <person name="Holder J."/>
            <person name="Sullivan T.D."/>
            <person name="Marty A.J."/>
            <person name="Carmen J.C."/>
            <person name="Chen Z."/>
            <person name="Ding L."/>
            <person name="Gujja S."/>
            <person name="Magrini V."/>
            <person name="Misas E."/>
            <person name="Mitreva M."/>
            <person name="Priest M."/>
            <person name="Saif S."/>
            <person name="Whiston E.A."/>
            <person name="Young S."/>
            <person name="Zeng Q."/>
            <person name="Goldman W.E."/>
            <person name="Mardis E.R."/>
            <person name="Taylor J.W."/>
            <person name="McEwen J.G."/>
            <person name="Clay O.K."/>
            <person name="Klein B.S."/>
            <person name="Cuomo C.A."/>
        </authorList>
    </citation>
    <scope>NUCLEOTIDE SEQUENCE [LARGE SCALE GENOMIC DNA]</scope>
    <source>
        <strain evidence="2">UAMH 3008</strain>
    </source>
</reference>
<organism evidence="1 2">
    <name type="scientific">[Emmonsia] crescens</name>
    <dbReference type="NCBI Taxonomy" id="73230"/>
    <lineage>
        <taxon>Eukaryota</taxon>
        <taxon>Fungi</taxon>
        <taxon>Dikarya</taxon>
        <taxon>Ascomycota</taxon>
        <taxon>Pezizomycotina</taxon>
        <taxon>Eurotiomycetes</taxon>
        <taxon>Eurotiomycetidae</taxon>
        <taxon>Onygenales</taxon>
        <taxon>Ajellomycetaceae</taxon>
        <taxon>Emergomyces</taxon>
    </lineage>
</organism>
<accession>A0A0G2J5M4</accession>
<dbReference type="OrthoDB" id="566138at2759"/>
<gene>
    <name evidence="1" type="ORF">EMCG_07475</name>
</gene>
<name>A0A0G2J5M4_9EURO</name>
<evidence type="ECO:0000313" key="2">
    <source>
        <dbReference type="Proteomes" id="UP000034164"/>
    </source>
</evidence>
<sequence>MAKQRAIFIVNRDFPSKNGHPDQPEFTVVKKEFYDEIQGYISNLSPNPNDIQRLEDIVIWNVNNSET</sequence>
<comment type="caution">
    <text evidence="1">The sequence shown here is derived from an EMBL/GenBank/DDBJ whole genome shotgun (WGS) entry which is preliminary data.</text>
</comment>
<proteinExistence type="predicted"/>